<gene>
    <name evidence="4" type="primary">pht4_4</name>
    <name evidence="4" type="ORF">DF168_01014</name>
</gene>
<dbReference type="GO" id="GO:0016491">
    <property type="term" value="F:oxidoreductase activity"/>
    <property type="evidence" value="ECO:0007669"/>
    <property type="project" value="UniProtKB-KW"/>
</dbReference>
<evidence type="ECO:0000313" key="4">
    <source>
        <dbReference type="EMBL" id="AWT59819.1"/>
    </source>
</evidence>
<dbReference type="KEGG" id="mtar:DF168_01014"/>
<dbReference type="EMBL" id="CP029803">
    <property type="protein sequence ID" value="AWT59819.1"/>
    <property type="molecule type" value="Genomic_DNA"/>
</dbReference>
<dbReference type="EC" id="1.-.-.-" evidence="4"/>
<dbReference type="PANTHER" id="PTHR43818:SF11">
    <property type="entry name" value="BCDNA.GH03377"/>
    <property type="match status" value="1"/>
</dbReference>
<feature type="domain" description="GFO/IDH/MocA-like oxidoreductase" evidence="3">
    <location>
        <begin position="136"/>
        <end position="257"/>
    </location>
</feature>
<dbReference type="SUPFAM" id="SSF55347">
    <property type="entry name" value="Glyceraldehyde-3-phosphate dehydrogenase-like, C-terminal domain"/>
    <property type="match status" value="1"/>
</dbReference>
<dbReference type="InterPro" id="IPR036291">
    <property type="entry name" value="NAD(P)-bd_dom_sf"/>
</dbReference>
<name>A0A2Z4ACH2_9BACT</name>
<accession>A0A2Z4ACH2</accession>
<evidence type="ECO:0000256" key="1">
    <source>
        <dbReference type="ARBA" id="ARBA00023002"/>
    </source>
</evidence>
<dbReference type="GO" id="GO:0000166">
    <property type="term" value="F:nucleotide binding"/>
    <property type="evidence" value="ECO:0007669"/>
    <property type="project" value="InterPro"/>
</dbReference>
<dbReference type="Pfam" id="PF22725">
    <property type="entry name" value="GFO_IDH_MocA_C3"/>
    <property type="match status" value="1"/>
</dbReference>
<dbReference type="InterPro" id="IPR050463">
    <property type="entry name" value="Gfo/Idh/MocA_oxidrdct_glycsds"/>
</dbReference>
<dbReference type="Pfam" id="PF01408">
    <property type="entry name" value="GFO_IDH_MocA"/>
    <property type="match status" value="1"/>
</dbReference>
<keyword evidence="1 4" id="KW-0560">Oxidoreductase</keyword>
<dbReference type="SUPFAM" id="SSF51735">
    <property type="entry name" value="NAD(P)-binding Rossmann-fold domains"/>
    <property type="match status" value="1"/>
</dbReference>
<reference evidence="4 5" key="1">
    <citation type="submission" date="2018-06" db="EMBL/GenBank/DDBJ databases">
        <title>Draft Genome Sequence of a Novel Marine Bacterium Related to the Verrucomicrobia.</title>
        <authorList>
            <person name="Vosseberg J."/>
            <person name="Martijn J."/>
            <person name="Ettema T.J.G."/>
        </authorList>
    </citation>
    <scope>NUCLEOTIDE SEQUENCE [LARGE SCALE GENOMIC DNA]</scope>
    <source>
        <strain evidence="4">TARA_B100001123</strain>
    </source>
</reference>
<protein>
    <submittedName>
        <fullName evidence="4">4,5-dihydroxyphthalate dehydrogenase</fullName>
        <ecNumber evidence="4">1.-.-.-</ecNumber>
    </submittedName>
</protein>
<dbReference type="InterPro" id="IPR055170">
    <property type="entry name" value="GFO_IDH_MocA-like_dom"/>
</dbReference>
<evidence type="ECO:0000259" key="2">
    <source>
        <dbReference type="Pfam" id="PF01408"/>
    </source>
</evidence>
<evidence type="ECO:0000259" key="3">
    <source>
        <dbReference type="Pfam" id="PF22725"/>
    </source>
</evidence>
<dbReference type="Proteomes" id="UP000247465">
    <property type="component" value="Chromosome"/>
</dbReference>
<sequence>MTVTDYRLKVGLIGLGGIAQSHCDAIATLENVEVLAVADLYEENRRRYMEKYDIPKGYSSHNELLEDDEIDAVAVILGHQLHHRLTVDACNAGKHVLVEKPMALSLRQCDDMIEASAANNVKLMVGLSQHFYGTSLKAKEILDSGELGPLITAVSYMSKNWGYQSRRPQYRNRYHGGGMWLTNGVHTVDRLTWVMGSQAVSVSASIGTRAHYQGGDDSATALIRYKNGLAGVAVAVGYADGAPNYECQVICANGSLRFSESGEKYVRIGKGEKWEDVEFEEPPTGMHYEWKSFTEAIQKDIEPPTHGEWGRHIMEILFAAERSTIKGGDVLLESGSDWTHQNSGSAVTIDHGWI</sequence>
<dbReference type="PANTHER" id="PTHR43818">
    <property type="entry name" value="BCDNA.GH03377"/>
    <property type="match status" value="1"/>
</dbReference>
<dbReference type="Gene3D" id="3.40.50.720">
    <property type="entry name" value="NAD(P)-binding Rossmann-like Domain"/>
    <property type="match status" value="1"/>
</dbReference>
<proteinExistence type="predicted"/>
<dbReference type="InterPro" id="IPR000683">
    <property type="entry name" value="Gfo/Idh/MocA-like_OxRdtase_N"/>
</dbReference>
<dbReference type="Gene3D" id="3.30.360.10">
    <property type="entry name" value="Dihydrodipicolinate Reductase, domain 2"/>
    <property type="match status" value="1"/>
</dbReference>
<organism evidence="4 5">
    <name type="scientific">Candidatus Moanibacter tarae</name>
    <dbReference type="NCBI Taxonomy" id="2200854"/>
    <lineage>
        <taxon>Bacteria</taxon>
        <taxon>Pseudomonadati</taxon>
        <taxon>Verrucomicrobiota</taxon>
        <taxon>Opitutia</taxon>
        <taxon>Puniceicoccales</taxon>
        <taxon>Puniceicoccales incertae sedis</taxon>
        <taxon>Candidatus Moanibacter</taxon>
    </lineage>
</organism>
<evidence type="ECO:0000313" key="5">
    <source>
        <dbReference type="Proteomes" id="UP000247465"/>
    </source>
</evidence>
<dbReference type="AlphaFoldDB" id="A0A2Z4ACH2"/>
<feature type="domain" description="Gfo/Idh/MocA-like oxidoreductase N-terminal" evidence="2">
    <location>
        <begin position="8"/>
        <end position="126"/>
    </location>
</feature>